<gene>
    <name evidence="1" type="ORF">PUMCH_003708</name>
</gene>
<proteinExistence type="predicted"/>
<reference evidence="1 2" key="1">
    <citation type="submission" date="2023-10" db="EMBL/GenBank/DDBJ databases">
        <title>Draft Genome Sequence of Candida saopaulonensis from a very Premature Infant with Sepsis.</title>
        <authorList>
            <person name="Ning Y."/>
            <person name="Dai R."/>
            <person name="Xiao M."/>
            <person name="Xu Y."/>
            <person name="Yan Q."/>
            <person name="Zhang L."/>
        </authorList>
    </citation>
    <scope>NUCLEOTIDE SEQUENCE [LARGE SCALE GENOMIC DNA]</scope>
    <source>
        <strain evidence="1 2">19XY460</strain>
    </source>
</reference>
<dbReference type="Proteomes" id="UP001338582">
    <property type="component" value="Chromosome 4"/>
</dbReference>
<organism evidence="1 2">
    <name type="scientific">Australozyma saopauloensis</name>
    <dbReference type="NCBI Taxonomy" id="291208"/>
    <lineage>
        <taxon>Eukaryota</taxon>
        <taxon>Fungi</taxon>
        <taxon>Dikarya</taxon>
        <taxon>Ascomycota</taxon>
        <taxon>Saccharomycotina</taxon>
        <taxon>Pichiomycetes</taxon>
        <taxon>Metschnikowiaceae</taxon>
        <taxon>Australozyma</taxon>
    </lineage>
</organism>
<evidence type="ECO:0000313" key="1">
    <source>
        <dbReference type="EMBL" id="WPK26355.1"/>
    </source>
</evidence>
<dbReference type="EMBL" id="CP138897">
    <property type="protein sequence ID" value="WPK26355.1"/>
    <property type="molecule type" value="Genomic_DNA"/>
</dbReference>
<keyword evidence="2" id="KW-1185">Reference proteome</keyword>
<evidence type="ECO:0000313" key="2">
    <source>
        <dbReference type="Proteomes" id="UP001338582"/>
    </source>
</evidence>
<name>A0AAX4HF03_9ASCO</name>
<protein>
    <submittedName>
        <fullName evidence="1">Uncharacterized protein</fullName>
    </submittedName>
</protein>
<dbReference type="RefSeq" id="XP_062878736.1">
    <property type="nucleotide sequence ID" value="XM_063022666.1"/>
</dbReference>
<sequence length="493" mass="56037">MLDLVILLLFYVLIWYVIPNVIRRLDKRFLFISREHKKFVYDRRLNHARYYVMNGNCAVGRSVLFDLARRGAQLHLLYYPGEEKLYKQLAGKLRKKAKKCTVILQNCDFRLYDGIQKFVWEQVKNFEGGFSGCLFFESDRSSIPSNSVALSQLLTAMSCLVCSKFGRPKARLVYVSEFGGSPFHRDERYDSHFTALEIWQDGESHYSCPCPAPEAAFANTGCIWNGSEFSFAYVLHWLGHKMNVDMPCHQGKNSVLHALLSKDESRGDGVYFVNDSEWHIAPHFERVDSNGNKIVDYKLKNTPTHEALRGKSYEEFDKCIRKKEYDTQVARDRELGLKYFPKPKEHHDEMCSDVATIPAANASAPTGNDGGVFRKGYALGEEQTSDSASIQSLAVLSKLEALSSSITRMEKTLLEVNSKPGNEAISSSITRLEKSLEKNFMMILNAISSSMMRTENGFISLHEIEKNFKGQVQNVNPSQGLADQFEMPEDVPT</sequence>
<accession>A0AAX4HF03</accession>
<dbReference type="GeneID" id="88174771"/>
<dbReference type="AlphaFoldDB" id="A0AAX4HF03"/>
<dbReference type="KEGG" id="asau:88174771"/>